<organism evidence="3 4">
    <name type="scientific">Desulforamulus aquiferis</name>
    <dbReference type="NCBI Taxonomy" id="1397668"/>
    <lineage>
        <taxon>Bacteria</taxon>
        <taxon>Bacillati</taxon>
        <taxon>Bacillota</taxon>
        <taxon>Clostridia</taxon>
        <taxon>Eubacteriales</taxon>
        <taxon>Peptococcaceae</taxon>
        <taxon>Desulforamulus</taxon>
    </lineage>
</organism>
<evidence type="ECO:0000256" key="1">
    <source>
        <dbReference type="SAM" id="Phobius"/>
    </source>
</evidence>
<proteinExistence type="predicted"/>
<feature type="transmembrane region" description="Helical" evidence="1">
    <location>
        <begin position="42"/>
        <end position="62"/>
    </location>
</feature>
<evidence type="ECO:0000313" key="3">
    <source>
        <dbReference type="EMBL" id="MDO7788638.1"/>
    </source>
</evidence>
<feature type="domain" description="DUF5658" evidence="2">
    <location>
        <begin position="6"/>
        <end position="93"/>
    </location>
</feature>
<keyword evidence="4" id="KW-1185">Reference proteome</keyword>
<accession>A0AAW7ZH98</accession>
<dbReference type="EMBL" id="JARPTC010000023">
    <property type="protein sequence ID" value="MDO7788638.1"/>
    <property type="molecule type" value="Genomic_DNA"/>
</dbReference>
<name>A0AAW7ZH98_9FIRM</name>
<evidence type="ECO:0000259" key="2">
    <source>
        <dbReference type="Pfam" id="PF18902"/>
    </source>
</evidence>
<evidence type="ECO:0000313" key="4">
    <source>
        <dbReference type="Proteomes" id="UP001172911"/>
    </source>
</evidence>
<protein>
    <submittedName>
        <fullName evidence="3">DUF5658 family protein</fullName>
    </submittedName>
</protein>
<keyword evidence="1" id="KW-0812">Transmembrane</keyword>
<keyword evidence="1" id="KW-0472">Membrane</keyword>
<feature type="transmembrane region" description="Helical" evidence="1">
    <location>
        <begin position="74"/>
        <end position="93"/>
    </location>
</feature>
<dbReference type="InterPro" id="IPR043717">
    <property type="entry name" value="DUF5658"/>
</dbReference>
<dbReference type="Proteomes" id="UP001172911">
    <property type="component" value="Unassembled WGS sequence"/>
</dbReference>
<reference evidence="3" key="2">
    <citation type="submission" date="2023-03" db="EMBL/GenBank/DDBJ databases">
        <authorList>
            <person name="Zhang Z."/>
        </authorList>
    </citation>
    <scope>NUCLEOTIDE SEQUENCE</scope>
    <source>
        <strain evidence="3">DSA</strain>
    </source>
</reference>
<gene>
    <name evidence="3" type="ORF">P6N53_15525</name>
</gene>
<keyword evidence="1" id="KW-1133">Transmembrane helix</keyword>
<dbReference type="Pfam" id="PF18902">
    <property type="entry name" value="DUF5658"/>
    <property type="match status" value="1"/>
</dbReference>
<comment type="caution">
    <text evidence="3">The sequence shown here is derived from an EMBL/GenBank/DDBJ whole genome shotgun (WGS) entry which is preliminary data.</text>
</comment>
<reference evidence="3" key="1">
    <citation type="journal article" date="2023" name="J. Hazard. Mater.">
        <title>Anaerobic biodegradation of pyrene and benzo[a]pyrene by a new sulfate-reducing Desulforamulus aquiferis strain DSA.</title>
        <authorList>
            <person name="Zhang Z."/>
            <person name="Sun J."/>
            <person name="Gong X."/>
            <person name="Wang C."/>
            <person name="Wang H."/>
        </authorList>
    </citation>
    <scope>NUCLEOTIDE SEQUENCE</scope>
    <source>
        <strain evidence="3">DSA</strain>
    </source>
</reference>
<dbReference type="AlphaFoldDB" id="A0AAW7ZH98"/>
<sequence length="109" mass="11993">MFLLPAIVLLTLADLLLTYHGLKLGLIQEFNPLMAWLYQINPKVSVAIVFSLVALGCLFLYLVQGQVSWLPTALAALLVIKLGVLGLHLGWLVQTLALGSYLNSWSIIF</sequence>
<dbReference type="RefSeq" id="WP_304544756.1">
    <property type="nucleotide sequence ID" value="NZ_JARPTC010000023.1"/>
</dbReference>